<evidence type="ECO:0000313" key="1">
    <source>
        <dbReference type="EMBL" id="GFS94275.1"/>
    </source>
</evidence>
<gene>
    <name evidence="1" type="ORF">NPIL_270491</name>
</gene>
<keyword evidence="2" id="KW-1185">Reference proteome</keyword>
<reference evidence="1" key="1">
    <citation type="submission" date="2020-08" db="EMBL/GenBank/DDBJ databases">
        <title>Multicomponent nature underlies the extraordinary mechanical properties of spider dragline silk.</title>
        <authorList>
            <person name="Kono N."/>
            <person name="Nakamura H."/>
            <person name="Mori M."/>
            <person name="Yoshida Y."/>
            <person name="Ohtoshi R."/>
            <person name="Malay A.D."/>
            <person name="Moran D.A.P."/>
            <person name="Tomita M."/>
            <person name="Numata K."/>
            <person name="Arakawa K."/>
        </authorList>
    </citation>
    <scope>NUCLEOTIDE SEQUENCE</scope>
</reference>
<dbReference type="AlphaFoldDB" id="A0A8X6N4T7"/>
<dbReference type="EMBL" id="BMAW01054065">
    <property type="protein sequence ID" value="GFS94275.1"/>
    <property type="molecule type" value="Genomic_DNA"/>
</dbReference>
<dbReference type="Proteomes" id="UP000887013">
    <property type="component" value="Unassembled WGS sequence"/>
</dbReference>
<organism evidence="1 2">
    <name type="scientific">Nephila pilipes</name>
    <name type="common">Giant wood spider</name>
    <name type="synonym">Nephila maculata</name>
    <dbReference type="NCBI Taxonomy" id="299642"/>
    <lineage>
        <taxon>Eukaryota</taxon>
        <taxon>Metazoa</taxon>
        <taxon>Ecdysozoa</taxon>
        <taxon>Arthropoda</taxon>
        <taxon>Chelicerata</taxon>
        <taxon>Arachnida</taxon>
        <taxon>Araneae</taxon>
        <taxon>Araneomorphae</taxon>
        <taxon>Entelegynae</taxon>
        <taxon>Araneoidea</taxon>
        <taxon>Nephilidae</taxon>
        <taxon>Nephila</taxon>
    </lineage>
</organism>
<protein>
    <submittedName>
        <fullName evidence="1">Uncharacterized protein</fullName>
    </submittedName>
</protein>
<sequence length="72" mass="7920">MPACAGKCMSASRLWAQCEREVPTIGAAFPGGCEARFRSSWFLFTHLCTQGCLEVQPKTARQTPKANKTLDQ</sequence>
<comment type="caution">
    <text evidence="1">The sequence shown here is derived from an EMBL/GenBank/DDBJ whole genome shotgun (WGS) entry which is preliminary data.</text>
</comment>
<name>A0A8X6N4T7_NEPPI</name>
<evidence type="ECO:0000313" key="2">
    <source>
        <dbReference type="Proteomes" id="UP000887013"/>
    </source>
</evidence>
<proteinExistence type="predicted"/>
<accession>A0A8X6N4T7</accession>